<comment type="caution">
    <text evidence="1">The sequence shown here is derived from an EMBL/GenBank/DDBJ whole genome shotgun (WGS) entry which is preliminary data.</text>
</comment>
<keyword evidence="2" id="KW-1185">Reference proteome</keyword>
<name>A0ACC0PV27_RHOML</name>
<dbReference type="EMBL" id="CM046389">
    <property type="protein sequence ID" value="KAI8568914.1"/>
    <property type="molecule type" value="Genomic_DNA"/>
</dbReference>
<proteinExistence type="predicted"/>
<sequence length="120" mass="12580">MDVGIMVGIVVGSVVGSVVGIVVGMVNGRYVVGIEGMFGNVVGIGRDDIDGIWVIGILGNEGILNGMFEGMFWRRWRAAAMLVGVVENEISATRRASAKQGLRAVAIEVYAKRSGGILGN</sequence>
<organism evidence="1 2">
    <name type="scientific">Rhododendron molle</name>
    <name type="common">Chinese azalea</name>
    <name type="synonym">Azalea mollis</name>
    <dbReference type="NCBI Taxonomy" id="49168"/>
    <lineage>
        <taxon>Eukaryota</taxon>
        <taxon>Viridiplantae</taxon>
        <taxon>Streptophyta</taxon>
        <taxon>Embryophyta</taxon>
        <taxon>Tracheophyta</taxon>
        <taxon>Spermatophyta</taxon>
        <taxon>Magnoliopsida</taxon>
        <taxon>eudicotyledons</taxon>
        <taxon>Gunneridae</taxon>
        <taxon>Pentapetalae</taxon>
        <taxon>asterids</taxon>
        <taxon>Ericales</taxon>
        <taxon>Ericaceae</taxon>
        <taxon>Ericoideae</taxon>
        <taxon>Rhodoreae</taxon>
        <taxon>Rhododendron</taxon>
    </lineage>
</organism>
<dbReference type="Proteomes" id="UP001062846">
    <property type="component" value="Chromosome 2"/>
</dbReference>
<evidence type="ECO:0000313" key="2">
    <source>
        <dbReference type="Proteomes" id="UP001062846"/>
    </source>
</evidence>
<evidence type="ECO:0000313" key="1">
    <source>
        <dbReference type="EMBL" id="KAI8568914.1"/>
    </source>
</evidence>
<protein>
    <submittedName>
        <fullName evidence="1">Uncharacterized protein</fullName>
    </submittedName>
</protein>
<gene>
    <name evidence="1" type="ORF">RHMOL_Rhmol02G0237500</name>
</gene>
<reference evidence="1" key="1">
    <citation type="submission" date="2022-02" db="EMBL/GenBank/DDBJ databases">
        <title>Plant Genome Project.</title>
        <authorList>
            <person name="Zhang R.-G."/>
        </authorList>
    </citation>
    <scope>NUCLEOTIDE SEQUENCE</scope>
    <source>
        <strain evidence="1">AT1</strain>
    </source>
</reference>
<accession>A0ACC0PV27</accession>